<comment type="caution">
    <text evidence="1">The sequence shown here is derived from an EMBL/GenBank/DDBJ whole genome shotgun (WGS) entry which is preliminary data.</text>
</comment>
<sequence>MKKLRWVVFLLAACALLLQAASPDSSQDKTPAVSVITKEALQDHLVELQQQREQAIATVNAISGAIQECEYWLEKLKEEKQEE</sequence>
<dbReference type="EMBL" id="LAZR01023824">
    <property type="protein sequence ID" value="KKL77192.1"/>
    <property type="molecule type" value="Genomic_DNA"/>
</dbReference>
<name>A0A0F9HPZ0_9ZZZZ</name>
<protein>
    <submittedName>
        <fullName evidence="1">Uncharacterized protein</fullName>
    </submittedName>
</protein>
<proteinExistence type="predicted"/>
<evidence type="ECO:0000313" key="1">
    <source>
        <dbReference type="EMBL" id="KKL77192.1"/>
    </source>
</evidence>
<dbReference type="AlphaFoldDB" id="A0A0F9HPZ0"/>
<accession>A0A0F9HPZ0</accession>
<organism evidence="1">
    <name type="scientific">marine sediment metagenome</name>
    <dbReference type="NCBI Taxonomy" id="412755"/>
    <lineage>
        <taxon>unclassified sequences</taxon>
        <taxon>metagenomes</taxon>
        <taxon>ecological metagenomes</taxon>
    </lineage>
</organism>
<gene>
    <name evidence="1" type="ORF">LCGC14_2037370</name>
</gene>
<reference evidence="1" key="1">
    <citation type="journal article" date="2015" name="Nature">
        <title>Complex archaea that bridge the gap between prokaryotes and eukaryotes.</title>
        <authorList>
            <person name="Spang A."/>
            <person name="Saw J.H."/>
            <person name="Jorgensen S.L."/>
            <person name="Zaremba-Niedzwiedzka K."/>
            <person name="Martijn J."/>
            <person name="Lind A.E."/>
            <person name="van Eijk R."/>
            <person name="Schleper C."/>
            <person name="Guy L."/>
            <person name="Ettema T.J."/>
        </authorList>
    </citation>
    <scope>NUCLEOTIDE SEQUENCE</scope>
</reference>